<comment type="caution">
    <text evidence="1">The sequence shown here is derived from an EMBL/GenBank/DDBJ whole genome shotgun (WGS) entry which is preliminary data.</text>
</comment>
<gene>
    <name evidence="1" type="ORF">OO17_10580</name>
</gene>
<protein>
    <submittedName>
        <fullName evidence="1">NADH:ubiquinone oxidoreductase</fullName>
    </submittedName>
</protein>
<dbReference type="Proteomes" id="UP000032515">
    <property type="component" value="Unassembled WGS sequence"/>
</dbReference>
<evidence type="ECO:0000313" key="2">
    <source>
        <dbReference type="Proteomes" id="UP000032515"/>
    </source>
</evidence>
<reference evidence="1 2" key="1">
    <citation type="submission" date="2014-11" db="EMBL/GenBank/DDBJ databases">
        <title>Genomics and ecophysiology of heterotrophic nitrogen fixing bacteria isolated from estuarine surface water.</title>
        <authorList>
            <person name="Bentzon-Tilia M."/>
            <person name="Severin I."/>
            <person name="Hansen L.H."/>
            <person name="Riemann L."/>
        </authorList>
    </citation>
    <scope>NUCLEOTIDE SEQUENCE [LARGE SCALE GENOMIC DNA]</scope>
    <source>
        <strain evidence="1 2">BAL398</strain>
    </source>
</reference>
<sequence>HRTDAPLNIARLRRIGLVAMGREFDGDLAVARLAFY</sequence>
<proteinExistence type="predicted"/>
<organism evidence="1 2">
    <name type="scientific">Rhodopseudomonas palustris</name>
    <dbReference type="NCBI Taxonomy" id="1076"/>
    <lineage>
        <taxon>Bacteria</taxon>
        <taxon>Pseudomonadati</taxon>
        <taxon>Pseudomonadota</taxon>
        <taxon>Alphaproteobacteria</taxon>
        <taxon>Hyphomicrobiales</taxon>
        <taxon>Nitrobacteraceae</taxon>
        <taxon>Rhodopseudomonas</taxon>
    </lineage>
</organism>
<evidence type="ECO:0000313" key="1">
    <source>
        <dbReference type="EMBL" id="KIZ43889.1"/>
    </source>
</evidence>
<accession>A0A0D7EST6</accession>
<name>A0A0D7EST6_RHOPL</name>
<feature type="non-terminal residue" evidence="1">
    <location>
        <position position="1"/>
    </location>
</feature>
<dbReference type="AlphaFoldDB" id="A0A0D7EST6"/>
<dbReference type="PATRIC" id="fig|1076.23.peg.1593"/>
<dbReference type="EMBL" id="JXXE01000207">
    <property type="protein sequence ID" value="KIZ43889.1"/>
    <property type="molecule type" value="Genomic_DNA"/>
</dbReference>
<keyword evidence="1" id="KW-0830">Ubiquinone</keyword>